<proteinExistence type="predicted"/>
<dbReference type="HOGENOM" id="CLU_2284913_0_0_2"/>
<dbReference type="EMBL" id="CP002408">
    <property type="protein sequence ID" value="AFU58653.1"/>
    <property type="molecule type" value="Genomic_DNA"/>
</dbReference>
<dbReference type="AlphaFoldDB" id="K0II71"/>
<dbReference type="Proteomes" id="UP000008037">
    <property type="component" value="Chromosome"/>
</dbReference>
<dbReference type="KEGG" id="nga:Ngar_c17200"/>
<keyword evidence="3" id="KW-1185">Reference proteome</keyword>
<reference evidence="2 3" key="1">
    <citation type="journal article" date="2012" name="Environ. Microbiol.">
        <title>The genome of the ammonia-oxidizing Candidatus Nitrososphaera gargensis: insights into metabolic versatility and environmental adaptations.</title>
        <authorList>
            <person name="Spang A."/>
            <person name="Poehlein A."/>
            <person name="Offre P."/>
            <person name="Zumbragel S."/>
            <person name="Haider S."/>
            <person name="Rychlik N."/>
            <person name="Nowka B."/>
            <person name="Schmeisser C."/>
            <person name="Lebedeva E.V."/>
            <person name="Rattei T."/>
            <person name="Bohm C."/>
            <person name="Schmid M."/>
            <person name="Galushko A."/>
            <person name="Hatzenpichler R."/>
            <person name="Weinmaier T."/>
            <person name="Daniel R."/>
            <person name="Schleper C."/>
            <person name="Spieck E."/>
            <person name="Streit W."/>
            <person name="Wagner M."/>
        </authorList>
    </citation>
    <scope>NUCLEOTIDE SEQUENCE [LARGE SCALE GENOMIC DNA]</scope>
    <source>
        <strain evidence="3">Ga9.2</strain>
    </source>
</reference>
<protein>
    <submittedName>
        <fullName evidence="2">Uncharacterized protein</fullName>
    </submittedName>
</protein>
<evidence type="ECO:0000256" key="1">
    <source>
        <dbReference type="SAM" id="MobiDB-lite"/>
    </source>
</evidence>
<dbReference type="BioCyc" id="CNIT1237085:G1324-1718-MONOMER"/>
<evidence type="ECO:0000313" key="3">
    <source>
        <dbReference type="Proteomes" id="UP000008037"/>
    </source>
</evidence>
<dbReference type="STRING" id="1237085.Ngar_c17200"/>
<evidence type="ECO:0000313" key="2">
    <source>
        <dbReference type="EMBL" id="AFU58653.1"/>
    </source>
</evidence>
<dbReference type="InParanoid" id="K0II71"/>
<organism evidence="2 3">
    <name type="scientific">Nitrososphaera gargensis (strain Ga9.2)</name>
    <dbReference type="NCBI Taxonomy" id="1237085"/>
    <lineage>
        <taxon>Archaea</taxon>
        <taxon>Nitrososphaerota</taxon>
        <taxon>Nitrososphaeria</taxon>
        <taxon>Nitrososphaerales</taxon>
        <taxon>Nitrososphaeraceae</taxon>
        <taxon>Nitrososphaera</taxon>
    </lineage>
</organism>
<name>K0II71_NITGG</name>
<accession>K0II71</accession>
<feature type="region of interest" description="Disordered" evidence="1">
    <location>
        <begin position="11"/>
        <end position="36"/>
    </location>
</feature>
<gene>
    <name evidence="2" type="ordered locus">Ngar_c17200</name>
</gene>
<sequence length="109" mass="12129">MWAAILSVAVEHTHHSSHAQSHEEEEEHGGHGDAEPIVIKRVAAHQKLAQEMKKSGIDCDALPYGSHQLEHKEAYYSHGFALSSRLVTNKGLIKVNGKNIDFVQVLQRN</sequence>